<dbReference type="InterPro" id="IPR019786">
    <property type="entry name" value="Zinc_finger_PHD-type_CS"/>
</dbReference>
<evidence type="ECO:0000256" key="1">
    <source>
        <dbReference type="ARBA" id="ARBA00022723"/>
    </source>
</evidence>
<feature type="domain" description="Zinc finger PHD-type" evidence="5">
    <location>
        <begin position="129"/>
        <end position="179"/>
    </location>
</feature>
<evidence type="ECO:0000313" key="7">
    <source>
        <dbReference type="Proteomes" id="UP000076722"/>
    </source>
</evidence>
<sequence>MGRSLSTAFPRPSVSFQSKTPRHPDTSYNLREKKKTRRGVRPSVRTAFEPNRTHPEPNLASGSGPGAVGRTKPKSGSRFGLKSSRTEPNRTSASLAIATPAIPAPTRSSRATVLGTRSHGIRHLDALFTCDCGNGVTEEEKTGGWAVQCANRGCETQWFHLQCLDLDFTPAKWRCDSCKSSAKESTAKRARKN</sequence>
<protein>
    <recommendedName>
        <fullName evidence="5">Zinc finger PHD-type domain-containing protein</fullName>
    </recommendedName>
</protein>
<dbReference type="AlphaFoldDB" id="A0A164MDX6"/>
<evidence type="ECO:0000256" key="4">
    <source>
        <dbReference type="SAM" id="MobiDB-lite"/>
    </source>
</evidence>
<dbReference type="InterPro" id="IPR011011">
    <property type="entry name" value="Znf_FYVE_PHD"/>
</dbReference>
<dbReference type="InterPro" id="IPR001965">
    <property type="entry name" value="Znf_PHD"/>
</dbReference>
<evidence type="ECO:0000313" key="6">
    <source>
        <dbReference type="EMBL" id="KZS86618.1"/>
    </source>
</evidence>
<dbReference type="OrthoDB" id="3267958at2759"/>
<name>A0A164MDX6_9AGAM</name>
<evidence type="ECO:0000259" key="5">
    <source>
        <dbReference type="SMART" id="SM00249"/>
    </source>
</evidence>
<keyword evidence="2" id="KW-0863">Zinc-finger</keyword>
<accession>A0A164MDX6</accession>
<dbReference type="PROSITE" id="PS01359">
    <property type="entry name" value="ZF_PHD_1"/>
    <property type="match status" value="1"/>
</dbReference>
<dbReference type="SMART" id="SM00249">
    <property type="entry name" value="PHD"/>
    <property type="match status" value="1"/>
</dbReference>
<dbReference type="Proteomes" id="UP000076722">
    <property type="component" value="Unassembled WGS sequence"/>
</dbReference>
<dbReference type="SUPFAM" id="SSF57903">
    <property type="entry name" value="FYVE/PHD zinc finger"/>
    <property type="match status" value="1"/>
</dbReference>
<dbReference type="InterPro" id="IPR013083">
    <property type="entry name" value="Znf_RING/FYVE/PHD"/>
</dbReference>
<evidence type="ECO:0000256" key="2">
    <source>
        <dbReference type="ARBA" id="ARBA00022771"/>
    </source>
</evidence>
<feature type="region of interest" description="Disordered" evidence="4">
    <location>
        <begin position="1"/>
        <end position="92"/>
    </location>
</feature>
<proteinExistence type="predicted"/>
<reference evidence="6 7" key="1">
    <citation type="journal article" date="2016" name="Mol. Biol. Evol.">
        <title>Comparative Genomics of Early-Diverging Mushroom-Forming Fungi Provides Insights into the Origins of Lignocellulose Decay Capabilities.</title>
        <authorList>
            <person name="Nagy L.G."/>
            <person name="Riley R."/>
            <person name="Tritt A."/>
            <person name="Adam C."/>
            <person name="Daum C."/>
            <person name="Floudas D."/>
            <person name="Sun H."/>
            <person name="Yadav J.S."/>
            <person name="Pangilinan J."/>
            <person name="Larsson K.H."/>
            <person name="Matsuura K."/>
            <person name="Barry K."/>
            <person name="Labutti K."/>
            <person name="Kuo R."/>
            <person name="Ohm R.A."/>
            <person name="Bhattacharya S.S."/>
            <person name="Shirouzu T."/>
            <person name="Yoshinaga Y."/>
            <person name="Martin F.M."/>
            <person name="Grigoriev I.V."/>
            <person name="Hibbett D.S."/>
        </authorList>
    </citation>
    <scope>NUCLEOTIDE SEQUENCE [LARGE SCALE GENOMIC DNA]</scope>
    <source>
        <strain evidence="6 7">HHB9708</strain>
    </source>
</reference>
<keyword evidence="7" id="KW-1185">Reference proteome</keyword>
<dbReference type="EMBL" id="KV419479">
    <property type="protein sequence ID" value="KZS86618.1"/>
    <property type="molecule type" value="Genomic_DNA"/>
</dbReference>
<keyword evidence="3" id="KW-0862">Zinc</keyword>
<dbReference type="Gene3D" id="3.30.40.10">
    <property type="entry name" value="Zinc/RING finger domain, C3HC4 (zinc finger)"/>
    <property type="match status" value="1"/>
</dbReference>
<dbReference type="GO" id="GO:0008270">
    <property type="term" value="F:zinc ion binding"/>
    <property type="evidence" value="ECO:0007669"/>
    <property type="project" value="UniProtKB-KW"/>
</dbReference>
<keyword evidence="1" id="KW-0479">Metal-binding</keyword>
<evidence type="ECO:0000256" key="3">
    <source>
        <dbReference type="ARBA" id="ARBA00022833"/>
    </source>
</evidence>
<organism evidence="6 7">
    <name type="scientific">Sistotremastrum niveocremeum HHB9708</name>
    <dbReference type="NCBI Taxonomy" id="1314777"/>
    <lineage>
        <taxon>Eukaryota</taxon>
        <taxon>Fungi</taxon>
        <taxon>Dikarya</taxon>
        <taxon>Basidiomycota</taxon>
        <taxon>Agaricomycotina</taxon>
        <taxon>Agaricomycetes</taxon>
        <taxon>Sistotremastrales</taxon>
        <taxon>Sistotremastraceae</taxon>
        <taxon>Sertulicium</taxon>
        <taxon>Sertulicium niveocremeum</taxon>
    </lineage>
</organism>
<gene>
    <name evidence="6" type="ORF">SISNIDRAFT_471647</name>
</gene>